<keyword evidence="1" id="KW-1133">Transmembrane helix</keyword>
<evidence type="ECO:0000313" key="2">
    <source>
        <dbReference type="EMBL" id="ACJ07335.1"/>
    </source>
</evidence>
<evidence type="ECO:0000256" key="1">
    <source>
        <dbReference type="SAM" id="Phobius"/>
    </source>
</evidence>
<name>B6JPS4_HELP2</name>
<organism evidence="2 3">
    <name type="scientific">Helicobacter pylori (strain P12)</name>
    <dbReference type="NCBI Taxonomy" id="570508"/>
    <lineage>
        <taxon>Bacteria</taxon>
        <taxon>Pseudomonadati</taxon>
        <taxon>Campylobacterota</taxon>
        <taxon>Epsilonproteobacteria</taxon>
        <taxon>Campylobacterales</taxon>
        <taxon>Helicobacteraceae</taxon>
        <taxon>Helicobacter</taxon>
    </lineage>
</organism>
<evidence type="ECO:0000313" key="3">
    <source>
        <dbReference type="Proteomes" id="UP000008198"/>
    </source>
</evidence>
<dbReference type="HOGENOM" id="CLU_1765523_0_0_7"/>
<protein>
    <submittedName>
        <fullName evidence="2">Uncharacterized protein</fullName>
    </submittedName>
</protein>
<accession>B6JPS4</accession>
<feature type="transmembrane region" description="Helical" evidence="1">
    <location>
        <begin position="89"/>
        <end position="110"/>
    </location>
</feature>
<reference evidence="3" key="1">
    <citation type="submission" date="2008-10" db="EMBL/GenBank/DDBJ databases">
        <title>The complete genome sequence of Helicobacter pylori strain P12.</title>
        <authorList>
            <person name="Fischer W."/>
            <person name="Windhager L."/>
            <person name="Karnholz A."/>
            <person name="Zeiller M."/>
            <person name="Zimmer R."/>
            <person name="Haas R."/>
        </authorList>
    </citation>
    <scope>NUCLEOTIDE SEQUENCE [LARGE SCALE GENOMIC DNA]</scope>
    <source>
        <strain evidence="3">P12</strain>
    </source>
</reference>
<gene>
    <name evidence="2" type="ordered locus">HPP12_0175</name>
</gene>
<feature type="transmembrane region" description="Helical" evidence="1">
    <location>
        <begin position="130"/>
        <end position="146"/>
    </location>
</feature>
<sequence length="147" mass="16978">MPKLSDNKNITKRLRLNQTEWQTIQTQMQEKNLNFSQLVLNSILTQNSQAHINFKSFTTPRAIYQFISFLNIKCDNSFFVSSSLSLKRLIKAFLSVVTIGFSHSMWAKILNLFVFAKPNDKPPAPLNKSIQLYLYLFIQTLNAIMVS</sequence>
<reference evidence="2 3" key="2">
    <citation type="journal article" date="2010" name="Nucleic Acids Res.">
        <title>Strain-specific genes of Helicobacter pylori: genome evolution driven by a novel type IV secretion system and genomic island transfer.</title>
        <authorList>
            <person name="Fischer W."/>
            <person name="Windhager L."/>
            <person name="Rohrer S."/>
            <person name="Zeiller M."/>
            <person name="Karnholz A."/>
            <person name="Hoffmann R."/>
            <person name="Zimmer R."/>
            <person name="Haas R."/>
        </authorList>
    </citation>
    <scope>NUCLEOTIDE SEQUENCE [LARGE SCALE GENOMIC DNA]</scope>
    <source>
        <strain evidence="2 3">P12</strain>
    </source>
</reference>
<dbReference type="Proteomes" id="UP000008198">
    <property type="component" value="Chromosome"/>
</dbReference>
<proteinExistence type="predicted"/>
<keyword evidence="1" id="KW-0472">Membrane</keyword>
<dbReference type="AlphaFoldDB" id="B6JPS4"/>
<keyword evidence="1" id="KW-0812">Transmembrane</keyword>
<dbReference type="EMBL" id="CP001217">
    <property type="protein sequence ID" value="ACJ07335.1"/>
    <property type="molecule type" value="Genomic_DNA"/>
</dbReference>
<dbReference type="KEGG" id="hpp:HPP12_0175"/>